<dbReference type="Proteomes" id="UP000316988">
    <property type="component" value="Unassembled WGS sequence"/>
</dbReference>
<proteinExistence type="predicted"/>
<protein>
    <submittedName>
        <fullName evidence="2">Uncharacterized protein</fullName>
    </submittedName>
</protein>
<name>A0A554S793_9ACTN</name>
<evidence type="ECO:0000313" key="2">
    <source>
        <dbReference type="EMBL" id="TSD62175.1"/>
    </source>
</evidence>
<organism evidence="2 3">
    <name type="scientific">Aeromicrobium piscarium</name>
    <dbReference type="NCBI Taxonomy" id="2590901"/>
    <lineage>
        <taxon>Bacteria</taxon>
        <taxon>Bacillati</taxon>
        <taxon>Actinomycetota</taxon>
        <taxon>Actinomycetes</taxon>
        <taxon>Propionibacteriales</taxon>
        <taxon>Nocardioidaceae</taxon>
        <taxon>Aeromicrobium</taxon>
    </lineage>
</organism>
<keyword evidence="1" id="KW-0812">Transmembrane</keyword>
<keyword evidence="1" id="KW-1133">Transmembrane helix</keyword>
<dbReference type="AlphaFoldDB" id="A0A554S793"/>
<reference evidence="2 3" key="1">
    <citation type="submission" date="2019-07" db="EMBL/GenBank/DDBJ databases">
        <authorList>
            <person name="Zhao L.H."/>
        </authorList>
    </citation>
    <scope>NUCLEOTIDE SEQUENCE [LARGE SCALE GENOMIC DNA]</scope>
    <source>
        <strain evidence="2 3">Co35</strain>
    </source>
</reference>
<dbReference type="RefSeq" id="WP_143913890.1">
    <property type="nucleotide sequence ID" value="NZ_VLNT01000010.1"/>
</dbReference>
<evidence type="ECO:0000256" key="1">
    <source>
        <dbReference type="SAM" id="Phobius"/>
    </source>
</evidence>
<comment type="caution">
    <text evidence="2">The sequence shown here is derived from an EMBL/GenBank/DDBJ whole genome shotgun (WGS) entry which is preliminary data.</text>
</comment>
<gene>
    <name evidence="2" type="ORF">FNM00_12515</name>
</gene>
<keyword evidence="3" id="KW-1185">Reference proteome</keyword>
<accession>A0A554S793</accession>
<evidence type="ECO:0000313" key="3">
    <source>
        <dbReference type="Proteomes" id="UP000316988"/>
    </source>
</evidence>
<dbReference type="EMBL" id="VLNT01000010">
    <property type="protein sequence ID" value="TSD62175.1"/>
    <property type="molecule type" value="Genomic_DNA"/>
</dbReference>
<keyword evidence="1" id="KW-0472">Membrane</keyword>
<feature type="transmembrane region" description="Helical" evidence="1">
    <location>
        <begin position="20"/>
        <end position="46"/>
    </location>
</feature>
<sequence length="159" mass="17696">MFSARLAGMSSWSVAVDSTTVWWPVVLSAIGGLVGALAGGAVSGFFKVYAEKRARRSQYQVSALHALQEAAGALRQVLIEVGEGDMTDDQLRRYDQLDSGLGLVADRVACATVREACERWVKDARLAWRRAEEVTLVQERERWEALRDTIRVELRRVDS</sequence>